<reference evidence="1 2" key="1">
    <citation type="submission" date="2015-07" db="EMBL/GenBank/DDBJ databases">
        <title>Fjat-14205 dsm 2895.</title>
        <authorList>
            <person name="Liu B."/>
            <person name="Wang J."/>
            <person name="Zhu Y."/>
            <person name="Liu G."/>
            <person name="Chen Q."/>
            <person name="Chen Z."/>
            <person name="Lan J."/>
            <person name="Che J."/>
            <person name="Ge C."/>
            <person name="Shi H."/>
            <person name="Pan Z."/>
            <person name="Liu X."/>
        </authorList>
    </citation>
    <scope>NUCLEOTIDE SEQUENCE [LARGE SCALE GENOMIC DNA]</scope>
    <source>
        <strain evidence="1 2">DSM 2895</strain>
    </source>
</reference>
<name>A0A0D1XMV5_ANEMI</name>
<dbReference type="EMBL" id="LGUG01000004">
    <property type="protein sequence ID" value="KON95749.1"/>
    <property type="molecule type" value="Genomic_DNA"/>
</dbReference>
<evidence type="ECO:0000313" key="1">
    <source>
        <dbReference type="EMBL" id="KON95749.1"/>
    </source>
</evidence>
<comment type="caution">
    <text evidence="1">The sequence shown here is derived from an EMBL/GenBank/DDBJ whole genome shotgun (WGS) entry which is preliminary data.</text>
</comment>
<sequence length="105" mass="11654">MHEGDISCGQVSREGRFSAAYLYVFKGVDYPADSQHTVPQTGVDSSPALRGPDVLPVRPWRHKAAVSLPCEKETREHADTCIFFLPIYGYPTSVVCLTKKHAKYA</sequence>
<dbReference type="AlphaFoldDB" id="A0A0D1XMV5"/>
<dbReference type="Proteomes" id="UP000037269">
    <property type="component" value="Unassembled WGS sequence"/>
</dbReference>
<proteinExistence type="predicted"/>
<evidence type="ECO:0000313" key="2">
    <source>
        <dbReference type="Proteomes" id="UP000037269"/>
    </source>
</evidence>
<keyword evidence="2" id="KW-1185">Reference proteome</keyword>
<accession>A0A0D1XMV5</accession>
<organism evidence="1 2">
    <name type="scientific">Aneurinibacillus migulanus</name>
    <name type="common">Bacillus migulanus</name>
    <dbReference type="NCBI Taxonomy" id="47500"/>
    <lineage>
        <taxon>Bacteria</taxon>
        <taxon>Bacillati</taxon>
        <taxon>Bacillota</taxon>
        <taxon>Bacilli</taxon>
        <taxon>Bacillales</taxon>
        <taxon>Paenibacillaceae</taxon>
        <taxon>Aneurinibacillus group</taxon>
        <taxon>Aneurinibacillus</taxon>
    </lineage>
</organism>
<protein>
    <submittedName>
        <fullName evidence="1">Uncharacterized protein</fullName>
    </submittedName>
</protein>
<gene>
    <name evidence="1" type="ORF">AF333_09930</name>
</gene>